<dbReference type="InterPro" id="IPR016166">
    <property type="entry name" value="FAD-bd_PCMH"/>
</dbReference>
<dbReference type="SUPFAM" id="SSF56176">
    <property type="entry name" value="FAD-binding/transporter-associated domain-like"/>
    <property type="match status" value="1"/>
</dbReference>
<reference evidence="7 8" key="1">
    <citation type="submission" date="2017-03" db="EMBL/GenBank/DDBJ databases">
        <title>Genome analysis of strain PAMC 26577.</title>
        <authorList>
            <person name="Oh H.-M."/>
            <person name="Yang J.-A."/>
        </authorList>
    </citation>
    <scope>NUCLEOTIDE SEQUENCE [LARGE SCALE GENOMIC DNA]</scope>
    <source>
        <strain evidence="7 8">PAMC 26577</strain>
    </source>
</reference>
<evidence type="ECO:0000313" key="8">
    <source>
        <dbReference type="Proteomes" id="UP000195221"/>
    </source>
</evidence>
<dbReference type="PANTHER" id="PTHR42973:SF39">
    <property type="entry name" value="FAD-BINDING PCMH-TYPE DOMAIN-CONTAINING PROTEIN"/>
    <property type="match status" value="1"/>
</dbReference>
<dbReference type="EMBL" id="NBTZ01000027">
    <property type="protein sequence ID" value="OTP77906.1"/>
    <property type="molecule type" value="Genomic_DNA"/>
</dbReference>
<evidence type="ECO:0000259" key="6">
    <source>
        <dbReference type="PROSITE" id="PS51387"/>
    </source>
</evidence>
<dbReference type="InterPro" id="IPR006311">
    <property type="entry name" value="TAT_signal"/>
</dbReference>
<dbReference type="Proteomes" id="UP000195221">
    <property type="component" value="Unassembled WGS sequence"/>
</dbReference>
<dbReference type="Pfam" id="PF08031">
    <property type="entry name" value="BBE"/>
    <property type="match status" value="1"/>
</dbReference>
<dbReference type="InterPro" id="IPR050416">
    <property type="entry name" value="FAD-linked_Oxidoreductase"/>
</dbReference>
<feature type="domain" description="FAD-binding PCMH-type" evidence="6">
    <location>
        <begin position="112"/>
        <end position="297"/>
    </location>
</feature>
<evidence type="ECO:0000313" key="7">
    <source>
        <dbReference type="EMBL" id="OTP77906.1"/>
    </source>
</evidence>
<organism evidence="7 8">
    <name type="scientific">Caballeronia sordidicola</name>
    <name type="common">Burkholderia sordidicola</name>
    <dbReference type="NCBI Taxonomy" id="196367"/>
    <lineage>
        <taxon>Bacteria</taxon>
        <taxon>Pseudomonadati</taxon>
        <taxon>Pseudomonadota</taxon>
        <taxon>Betaproteobacteria</taxon>
        <taxon>Burkholderiales</taxon>
        <taxon>Burkholderiaceae</taxon>
        <taxon>Caballeronia</taxon>
    </lineage>
</organism>
<dbReference type="GO" id="GO:0071949">
    <property type="term" value="F:FAD binding"/>
    <property type="evidence" value="ECO:0007669"/>
    <property type="project" value="InterPro"/>
</dbReference>
<keyword evidence="5" id="KW-0560">Oxidoreductase</keyword>
<dbReference type="PROSITE" id="PS51387">
    <property type="entry name" value="FAD_PCMH"/>
    <property type="match status" value="1"/>
</dbReference>
<dbReference type="InterPro" id="IPR012951">
    <property type="entry name" value="BBE"/>
</dbReference>
<dbReference type="PROSITE" id="PS51318">
    <property type="entry name" value="TAT"/>
    <property type="match status" value="1"/>
</dbReference>
<dbReference type="RefSeq" id="WP_075357375.1">
    <property type="nucleotide sequence ID" value="NZ_MSRG01000012.1"/>
</dbReference>
<dbReference type="GO" id="GO:0016491">
    <property type="term" value="F:oxidoreductase activity"/>
    <property type="evidence" value="ECO:0007669"/>
    <property type="project" value="UniProtKB-KW"/>
</dbReference>
<dbReference type="Pfam" id="PF01565">
    <property type="entry name" value="FAD_binding_4"/>
    <property type="match status" value="1"/>
</dbReference>
<dbReference type="PANTHER" id="PTHR42973">
    <property type="entry name" value="BINDING OXIDOREDUCTASE, PUTATIVE (AFU_ORTHOLOGUE AFUA_1G17690)-RELATED"/>
    <property type="match status" value="1"/>
</dbReference>
<keyword evidence="4" id="KW-0274">FAD</keyword>
<evidence type="ECO:0000256" key="3">
    <source>
        <dbReference type="ARBA" id="ARBA00022630"/>
    </source>
</evidence>
<evidence type="ECO:0000256" key="5">
    <source>
        <dbReference type="ARBA" id="ARBA00023002"/>
    </source>
</evidence>
<comment type="cofactor">
    <cofactor evidence="1">
        <name>FAD</name>
        <dbReference type="ChEBI" id="CHEBI:57692"/>
    </cofactor>
</comment>
<evidence type="ECO:0000256" key="4">
    <source>
        <dbReference type="ARBA" id="ARBA00022827"/>
    </source>
</evidence>
<gene>
    <name evidence="7" type="ORF">PAMC26577_07230</name>
</gene>
<dbReference type="InterPro" id="IPR016169">
    <property type="entry name" value="FAD-bd_PCMH_sub2"/>
</dbReference>
<evidence type="ECO:0000256" key="2">
    <source>
        <dbReference type="ARBA" id="ARBA00005466"/>
    </source>
</evidence>
<dbReference type="Gene3D" id="3.30.465.10">
    <property type="match status" value="2"/>
</dbReference>
<dbReference type="InterPro" id="IPR006094">
    <property type="entry name" value="Oxid_FAD_bind_N"/>
</dbReference>
<evidence type="ECO:0000256" key="1">
    <source>
        <dbReference type="ARBA" id="ARBA00001974"/>
    </source>
</evidence>
<name>A0A242N418_CABSO</name>
<accession>A0A242N418</accession>
<sequence length="609" mass="65382">MCALDRRTWLKGALAAPLVGGVPVRAAMAAVLDGPTMRRVRPDEPGWPSKQQWDALNNAVGGHLLKVESPFAACAQSPASTACADIFGQLKNPYFISDSAALTQTSGYLDAWTSSPSVYALNATSARDVARAVNFARRHRLRLVMKGGGHSYQGTSNAADSLLIWTHAMHEVTLHDAFVGEGCEGRQPSQPAVTVEAGALWSHVYDAVTTRAGRYVQGGGCITVGVAGLVQGGGFGNFSKRFGTAAASLLQAEVVTADGAVRIANPCSNADLFWGLKGGGGGSLGVITRLTLKTHDLPEQFGAVFGAVKASSDAAFKRLTSEFMRFYASRLFNPHWGETVSFRGNNTLNISMVFQGLNEDQAAGVWQPFFDWIAKSPSDFYMPKAAKIIAVPAQRFWDPAFMEAFAPGVMAADNRTGASPGNVFWSADAAEAGQFLYGYHSTWLPASLLDEGERARCVNALFASTRDWGVTLHFNKGLAGASDDARTATRDTAMNPAVLDAFALAIISGEGPPALPGIAGHEPDIRVARHAASRIAKATATLRTVVPRAGSYVSESDFFERDWQDAFWGVHYPRLLAIKRRYDPDGLFFVHHGVNSEEWSDDGFTRLRA</sequence>
<comment type="caution">
    <text evidence="7">The sequence shown here is derived from an EMBL/GenBank/DDBJ whole genome shotgun (WGS) entry which is preliminary data.</text>
</comment>
<dbReference type="InterPro" id="IPR036318">
    <property type="entry name" value="FAD-bd_PCMH-like_sf"/>
</dbReference>
<protein>
    <recommendedName>
        <fullName evidence="6">FAD-binding PCMH-type domain-containing protein</fullName>
    </recommendedName>
</protein>
<proteinExistence type="inferred from homology"/>
<dbReference type="AlphaFoldDB" id="A0A242N418"/>
<comment type="similarity">
    <text evidence="2">Belongs to the oxygen-dependent FAD-linked oxidoreductase family.</text>
</comment>
<keyword evidence="3" id="KW-0285">Flavoprotein</keyword>